<feature type="region of interest" description="Disordered" evidence="1">
    <location>
        <begin position="325"/>
        <end position="377"/>
    </location>
</feature>
<reference evidence="2" key="1">
    <citation type="journal article" date="2020" name="Stud. Mycol.">
        <title>101 Dothideomycetes genomes: a test case for predicting lifestyles and emergence of pathogens.</title>
        <authorList>
            <person name="Haridas S."/>
            <person name="Albert R."/>
            <person name="Binder M."/>
            <person name="Bloem J."/>
            <person name="Labutti K."/>
            <person name="Salamov A."/>
            <person name="Andreopoulos B."/>
            <person name="Baker S."/>
            <person name="Barry K."/>
            <person name="Bills G."/>
            <person name="Bluhm B."/>
            <person name="Cannon C."/>
            <person name="Castanera R."/>
            <person name="Culley D."/>
            <person name="Daum C."/>
            <person name="Ezra D."/>
            <person name="Gonzalez J."/>
            <person name="Henrissat B."/>
            <person name="Kuo A."/>
            <person name="Liang C."/>
            <person name="Lipzen A."/>
            <person name="Lutzoni F."/>
            <person name="Magnuson J."/>
            <person name="Mondo S."/>
            <person name="Nolan M."/>
            <person name="Ohm R."/>
            <person name="Pangilinan J."/>
            <person name="Park H.-J."/>
            <person name="Ramirez L."/>
            <person name="Alfaro M."/>
            <person name="Sun H."/>
            <person name="Tritt A."/>
            <person name="Yoshinaga Y."/>
            <person name="Zwiers L.-H."/>
            <person name="Turgeon B."/>
            <person name="Goodwin S."/>
            <person name="Spatafora J."/>
            <person name="Crous P."/>
            <person name="Grigoriev I."/>
        </authorList>
    </citation>
    <scope>NUCLEOTIDE SEQUENCE</scope>
    <source>
        <strain evidence="2">CBS 122681</strain>
    </source>
</reference>
<organism evidence="2 3">
    <name type="scientific">Lophiostoma macrostomum CBS 122681</name>
    <dbReference type="NCBI Taxonomy" id="1314788"/>
    <lineage>
        <taxon>Eukaryota</taxon>
        <taxon>Fungi</taxon>
        <taxon>Dikarya</taxon>
        <taxon>Ascomycota</taxon>
        <taxon>Pezizomycotina</taxon>
        <taxon>Dothideomycetes</taxon>
        <taxon>Pleosporomycetidae</taxon>
        <taxon>Pleosporales</taxon>
        <taxon>Lophiostomataceae</taxon>
        <taxon>Lophiostoma</taxon>
    </lineage>
</organism>
<protein>
    <recommendedName>
        <fullName evidence="4">DRBM domain-containing protein</fullName>
    </recommendedName>
</protein>
<dbReference type="Proteomes" id="UP000799324">
    <property type="component" value="Unassembled WGS sequence"/>
</dbReference>
<dbReference type="AlphaFoldDB" id="A0A6A6TQ23"/>
<name>A0A6A6TQ23_9PLEO</name>
<accession>A0A6A6TQ23</accession>
<evidence type="ECO:0008006" key="4">
    <source>
        <dbReference type="Google" id="ProtNLM"/>
    </source>
</evidence>
<evidence type="ECO:0000256" key="1">
    <source>
        <dbReference type="SAM" id="MobiDB-lite"/>
    </source>
</evidence>
<dbReference type="EMBL" id="MU004291">
    <property type="protein sequence ID" value="KAF2661890.1"/>
    <property type="molecule type" value="Genomic_DNA"/>
</dbReference>
<feature type="compositionally biased region" description="Low complexity" evidence="1">
    <location>
        <begin position="355"/>
        <end position="377"/>
    </location>
</feature>
<feature type="region of interest" description="Disordered" evidence="1">
    <location>
        <begin position="469"/>
        <end position="488"/>
    </location>
</feature>
<evidence type="ECO:0000313" key="3">
    <source>
        <dbReference type="Proteomes" id="UP000799324"/>
    </source>
</evidence>
<dbReference type="OrthoDB" id="5222339at2759"/>
<sequence length="488" mass="52478">MQPPLAADQRQAPMPGDDLLRSLIFPAAVERQIDNSTGTSSFDSSPKHLNSTLQEQHIQEQLLADMEVERATVPPPPALQGLSHGQHAADSVSNNAALGQISSVDDYLAQPMPVSTSSNSGPKAIATGIRSSANIMAVNEKYQLLALPRPDFIYDGSTFGGWSVKTSFLGHDLQEAGPYANKQEAKDVLSGRVLAIITALESEGKLQKSGKSKKKTNGVGSDYNLQSEKDQDQGPQENFIGQLLEFQNSTRCPPPVYQEYALGQNYACILTLRAYNPESATGSTETGPLTFGSMAELRSSKKAARQNAARLGVEYYKNRGVWPKMEDGGEHGNGGPGMGIRRKKVQAQNQAQGLTTATSSPGANAAPPSTNNSTSSSYAARVASLAQNTLAFPPPEYKYADDGVANFHTVACYFRGVAGHEGPIGEVRHVFGKKKAKEECAKLVLEYLLAVKEKRLRDFGMAGGDAKMHVQEGEEEEEDAFEDAVEDI</sequence>
<keyword evidence="3" id="KW-1185">Reference proteome</keyword>
<gene>
    <name evidence="2" type="ORF">K491DRAFT_686867</name>
</gene>
<dbReference type="Gene3D" id="3.30.160.20">
    <property type="match status" value="1"/>
</dbReference>
<feature type="region of interest" description="Disordered" evidence="1">
    <location>
        <begin position="206"/>
        <end position="235"/>
    </location>
</feature>
<evidence type="ECO:0000313" key="2">
    <source>
        <dbReference type="EMBL" id="KAF2661890.1"/>
    </source>
</evidence>
<proteinExistence type="predicted"/>
<feature type="compositionally biased region" description="Acidic residues" evidence="1">
    <location>
        <begin position="473"/>
        <end position="488"/>
    </location>
</feature>
<dbReference type="SUPFAM" id="SSF54768">
    <property type="entry name" value="dsRNA-binding domain-like"/>
    <property type="match status" value="1"/>
</dbReference>